<dbReference type="EMBL" id="AP023359">
    <property type="protein sequence ID" value="BCJ65274.1"/>
    <property type="molecule type" value="Genomic_DNA"/>
</dbReference>
<feature type="transmembrane region" description="Helical" evidence="1">
    <location>
        <begin position="12"/>
        <end position="30"/>
    </location>
</feature>
<gene>
    <name evidence="2" type="ORF">Prubr_22950</name>
</gene>
<accession>A0A810MXQ4</accession>
<organism evidence="2 3">
    <name type="scientific">Polymorphospora rubra</name>
    <dbReference type="NCBI Taxonomy" id="338584"/>
    <lineage>
        <taxon>Bacteria</taxon>
        <taxon>Bacillati</taxon>
        <taxon>Actinomycetota</taxon>
        <taxon>Actinomycetes</taxon>
        <taxon>Micromonosporales</taxon>
        <taxon>Micromonosporaceae</taxon>
        <taxon>Polymorphospora</taxon>
    </lineage>
</organism>
<sequence length="144" mass="14634">MKGVRADSGRVSVFVAVAIGAVLLIVGLVVDGVGRLRTQQLADNIAAEAARTGGQQIDRAAAVAGGAKVVDVDEAVAAAEAYVDGFALPDNITATRTAEPVADDGTRLRVTVTLTYQPVMLTFLGADVGTVTGQATAVLLTEEP</sequence>
<proteinExistence type="predicted"/>
<protein>
    <submittedName>
        <fullName evidence="2">Uncharacterized protein</fullName>
    </submittedName>
</protein>
<dbReference type="Proteomes" id="UP000680866">
    <property type="component" value="Chromosome"/>
</dbReference>
<keyword evidence="1" id="KW-0812">Transmembrane</keyword>
<evidence type="ECO:0000313" key="2">
    <source>
        <dbReference type="EMBL" id="BCJ65274.1"/>
    </source>
</evidence>
<keyword evidence="1" id="KW-0472">Membrane</keyword>
<name>A0A810MXQ4_9ACTN</name>
<evidence type="ECO:0000313" key="3">
    <source>
        <dbReference type="Proteomes" id="UP000680866"/>
    </source>
</evidence>
<dbReference type="AlphaFoldDB" id="A0A810MXQ4"/>
<reference evidence="2" key="1">
    <citation type="submission" date="2020-08" db="EMBL/GenBank/DDBJ databases">
        <title>Whole genome shotgun sequence of Polymorphospora rubra NBRC 101157.</title>
        <authorList>
            <person name="Komaki H."/>
            <person name="Tamura T."/>
        </authorList>
    </citation>
    <scope>NUCLEOTIDE SEQUENCE</scope>
    <source>
        <strain evidence="2">NBRC 101157</strain>
    </source>
</reference>
<keyword evidence="1" id="KW-1133">Transmembrane helix</keyword>
<keyword evidence="3" id="KW-1185">Reference proteome</keyword>
<dbReference type="KEGG" id="pry:Prubr_22950"/>
<evidence type="ECO:0000256" key="1">
    <source>
        <dbReference type="SAM" id="Phobius"/>
    </source>
</evidence>
<dbReference type="RefSeq" id="WP_212824636.1">
    <property type="nucleotide sequence ID" value="NZ_AP023359.1"/>
</dbReference>